<evidence type="ECO:0000259" key="1">
    <source>
        <dbReference type="Pfam" id="PF21939"/>
    </source>
</evidence>
<evidence type="ECO:0000313" key="3">
    <source>
        <dbReference type="Proteomes" id="UP001524502"/>
    </source>
</evidence>
<dbReference type="RefSeq" id="WP_256132347.1">
    <property type="nucleotide sequence ID" value="NZ_JANFXK010000010.1"/>
</dbReference>
<comment type="caution">
    <text evidence="2">The sequence shown here is derived from an EMBL/GenBank/DDBJ whole genome shotgun (WGS) entry which is preliminary data.</text>
</comment>
<sequence>MTGMQRLNKILQYLLGCIPAIGDVELNFSGINPSAKYPGTTWEQRAQGRALVGVGSNGYYSYTARQSFGADSVTLAESQIPPHTHFSGWERKVYAAGSTYWANYQASEGTPFNTGSAGGGQPHENRPCSIALYVWERTA</sequence>
<dbReference type="Proteomes" id="UP001524502">
    <property type="component" value="Unassembled WGS sequence"/>
</dbReference>
<gene>
    <name evidence="2" type="ORF">NE619_10505</name>
</gene>
<dbReference type="InterPro" id="IPR053827">
    <property type="entry name" value="Gp10_C"/>
</dbReference>
<name>A0ABT1RPN9_9FIRM</name>
<organism evidence="2 3">
    <name type="scientific">Anaerovorax odorimutans</name>
    <dbReference type="NCBI Taxonomy" id="109327"/>
    <lineage>
        <taxon>Bacteria</taxon>
        <taxon>Bacillati</taxon>
        <taxon>Bacillota</taxon>
        <taxon>Clostridia</taxon>
        <taxon>Peptostreptococcales</taxon>
        <taxon>Anaerovoracaceae</taxon>
        <taxon>Anaerovorax</taxon>
    </lineage>
</organism>
<dbReference type="Pfam" id="PF21939">
    <property type="entry name" value="Gp10_C"/>
    <property type="match status" value="1"/>
</dbReference>
<protein>
    <recommendedName>
        <fullName evidence="1">Baseplate structural protein Gp10 C-terminal domain-containing protein</fullName>
    </recommendedName>
</protein>
<keyword evidence="3" id="KW-1185">Reference proteome</keyword>
<feature type="domain" description="Baseplate structural protein Gp10 C-terminal" evidence="1">
    <location>
        <begin position="21"/>
        <end position="138"/>
    </location>
</feature>
<evidence type="ECO:0000313" key="2">
    <source>
        <dbReference type="EMBL" id="MCQ4637157.1"/>
    </source>
</evidence>
<accession>A0ABT1RPN9</accession>
<dbReference type="EMBL" id="JANFXK010000010">
    <property type="protein sequence ID" value="MCQ4637157.1"/>
    <property type="molecule type" value="Genomic_DNA"/>
</dbReference>
<proteinExistence type="predicted"/>
<dbReference type="SUPFAM" id="SSF88874">
    <property type="entry name" value="Receptor-binding domain of short tail fibre protein gp12"/>
    <property type="match status" value="1"/>
</dbReference>
<reference evidence="2 3" key="1">
    <citation type="submission" date="2022-06" db="EMBL/GenBank/DDBJ databases">
        <title>Isolation of gut microbiota from human fecal samples.</title>
        <authorList>
            <person name="Pamer E.G."/>
            <person name="Barat B."/>
            <person name="Waligurski E."/>
            <person name="Medina S."/>
            <person name="Paddock L."/>
            <person name="Mostad J."/>
        </authorList>
    </citation>
    <scope>NUCLEOTIDE SEQUENCE [LARGE SCALE GENOMIC DNA]</scope>
    <source>
        <strain evidence="2 3">SL.3.17</strain>
    </source>
</reference>